<keyword evidence="2" id="KW-0519">Myristate</keyword>
<dbReference type="EMBL" id="CP016591">
    <property type="protein sequence ID" value="ANY19378.1"/>
    <property type="molecule type" value="Genomic_DNA"/>
</dbReference>
<feature type="domain" description="EF-hand" evidence="6">
    <location>
        <begin position="539"/>
        <end position="574"/>
    </location>
</feature>
<sequence length="590" mass="66904">MAIRERSPEGVFDFWLGPMRSIEHATEDNWRNGMLKWRVGVFARGAEDAAFREAQREWCEQIHLEGIDEFFAGPEWETPKGILAKALVLDQFGRCVYRGTPVAYANDAITGPILQHICEQGWDLTEYNEIERMWVYVALSHPERRGLQELSVAKWTRWSAELVEASPKELRKTSQYVSWYFIKSIIEHAEAVLVFGRFPHRNPIMSRPHKAGEVFYLTDGMRPLWSFTQPPRPDYFAILGALCRLDEGLDVDAVPRECLARLQREAGIDENSEASLLDIYDRAGADELPYTVLYRHMRLTAKQPAFEALRALPLVADLTRQVEGVILKDPEEGWPPRSAKHSVPAVVAVPRLNEIVRCHSFSSGDLKVSLQAVRRLARDMGLRPISPEKLMAAFDDLRANEPRLFRDGPDGNPLTAQLGKKGFQMLASVLFDGNGNLEKVAQRLYDVIDMDYDHSITTAEALMGLSLFCPGSSAVRKRLAFDVFDVDRDEALNPEETHDMLRTVGLRGIHMIENLFDPYFDASDTGMAVTLEAVRHYNEIEEDAARAVAQADTDGDGRIRRAEFDEWVSQHAMMRQFIEVPNLLFEAVAA</sequence>
<reference evidence="7 8" key="1">
    <citation type="submission" date="2016-07" db="EMBL/GenBank/DDBJ databases">
        <title>Complete genome sequence of Altererythrobacter dongtanensis KCTC 22672, a type strain with esterase isolated from tidal flat.</title>
        <authorList>
            <person name="Cheng H."/>
            <person name="Wu Y.-H."/>
            <person name="Zhou P."/>
            <person name="Huo Y.-Y."/>
            <person name="Wang C.-S."/>
            <person name="Xu X.-W."/>
        </authorList>
    </citation>
    <scope>NUCLEOTIDE SEQUENCE [LARGE SCALE GENOMIC DNA]</scope>
    <source>
        <strain evidence="7 8">KCTC 22672</strain>
    </source>
</reference>
<evidence type="ECO:0000259" key="6">
    <source>
        <dbReference type="PROSITE" id="PS50222"/>
    </source>
</evidence>
<evidence type="ECO:0000256" key="2">
    <source>
        <dbReference type="ARBA" id="ARBA00022707"/>
    </source>
</evidence>
<keyword evidence="4" id="KW-0677">Repeat</keyword>
<dbReference type="Gene3D" id="1.20.58.320">
    <property type="entry name" value="TPR-like"/>
    <property type="match status" value="1"/>
</dbReference>
<dbReference type="SUPFAM" id="SSF48452">
    <property type="entry name" value="TPR-like"/>
    <property type="match status" value="1"/>
</dbReference>
<evidence type="ECO:0000313" key="7">
    <source>
        <dbReference type="EMBL" id="ANY19378.1"/>
    </source>
</evidence>
<evidence type="ECO:0000256" key="4">
    <source>
        <dbReference type="ARBA" id="ARBA00022737"/>
    </source>
</evidence>
<dbReference type="Pfam" id="PF06041">
    <property type="entry name" value="DUF924"/>
    <property type="match status" value="1"/>
</dbReference>
<evidence type="ECO:0000256" key="1">
    <source>
        <dbReference type="ARBA" id="ARBA00006049"/>
    </source>
</evidence>
<dbReference type="Proteomes" id="UP000092932">
    <property type="component" value="Chromosome"/>
</dbReference>
<accession>A0A1B2ABC4</accession>
<name>A0A1B2ABC4_9SPHN</name>
<evidence type="ECO:0000313" key="8">
    <source>
        <dbReference type="Proteomes" id="UP000092932"/>
    </source>
</evidence>
<dbReference type="PROSITE" id="PS50222">
    <property type="entry name" value="EF_HAND_2"/>
    <property type="match status" value="2"/>
</dbReference>
<dbReference type="InterPro" id="IPR011990">
    <property type="entry name" value="TPR-like_helical_dom_sf"/>
</dbReference>
<dbReference type="Gene3D" id="1.25.40.10">
    <property type="entry name" value="Tetratricopeptide repeat domain"/>
    <property type="match status" value="1"/>
</dbReference>
<dbReference type="KEGG" id="ado:A6F68_00852"/>
<gene>
    <name evidence="7" type="ORF">A6F68_00852</name>
</gene>
<dbReference type="PANTHER" id="PTHR23055">
    <property type="entry name" value="CALCIUM BINDING PROTEINS"/>
    <property type="match status" value="1"/>
</dbReference>
<dbReference type="Gene3D" id="1.10.238.10">
    <property type="entry name" value="EF-hand"/>
    <property type="match status" value="1"/>
</dbReference>
<protein>
    <submittedName>
        <fullName evidence="7">EF hand</fullName>
    </submittedName>
</protein>
<dbReference type="STRING" id="692370.A6F68_00852"/>
<dbReference type="AlphaFoldDB" id="A0A1B2ABC4"/>
<dbReference type="SUPFAM" id="SSF47473">
    <property type="entry name" value="EF-hand"/>
    <property type="match status" value="1"/>
</dbReference>
<comment type="similarity">
    <text evidence="1">Belongs to the recoverin family.</text>
</comment>
<dbReference type="PANTHER" id="PTHR23055:SF178">
    <property type="entry name" value="NEUROCALCIN HOMOLOG"/>
    <property type="match status" value="1"/>
</dbReference>
<organism evidence="7 8">
    <name type="scientific">Tsuneonella dongtanensis</name>
    <dbReference type="NCBI Taxonomy" id="692370"/>
    <lineage>
        <taxon>Bacteria</taxon>
        <taxon>Pseudomonadati</taxon>
        <taxon>Pseudomonadota</taxon>
        <taxon>Alphaproteobacteria</taxon>
        <taxon>Sphingomonadales</taxon>
        <taxon>Erythrobacteraceae</taxon>
        <taxon>Tsuneonella</taxon>
    </lineage>
</organism>
<keyword evidence="5" id="KW-0449">Lipoprotein</keyword>
<proteinExistence type="inferred from homology"/>
<keyword evidence="8" id="KW-1185">Reference proteome</keyword>
<dbReference type="InterPro" id="IPR002048">
    <property type="entry name" value="EF_hand_dom"/>
</dbReference>
<evidence type="ECO:0000256" key="3">
    <source>
        <dbReference type="ARBA" id="ARBA00022723"/>
    </source>
</evidence>
<dbReference type="InterPro" id="IPR010323">
    <property type="entry name" value="DUF924"/>
</dbReference>
<dbReference type="InterPro" id="IPR011992">
    <property type="entry name" value="EF-hand-dom_pair"/>
</dbReference>
<dbReference type="RefSeq" id="WP_067676734.1">
    <property type="nucleotide sequence ID" value="NZ_CP016591.1"/>
</dbReference>
<keyword evidence="3" id="KW-0479">Metal-binding</keyword>
<evidence type="ECO:0000256" key="5">
    <source>
        <dbReference type="ARBA" id="ARBA00023288"/>
    </source>
</evidence>
<dbReference type="InterPro" id="IPR028846">
    <property type="entry name" value="Recoverin"/>
</dbReference>
<dbReference type="GO" id="GO:0005509">
    <property type="term" value="F:calcium ion binding"/>
    <property type="evidence" value="ECO:0007669"/>
    <property type="project" value="InterPro"/>
</dbReference>
<feature type="domain" description="EF-hand" evidence="6">
    <location>
        <begin position="472"/>
        <end position="507"/>
    </location>
</feature>